<feature type="signal peptide" evidence="1">
    <location>
        <begin position="1"/>
        <end position="20"/>
    </location>
</feature>
<evidence type="ECO:0008006" key="4">
    <source>
        <dbReference type="Google" id="ProtNLM"/>
    </source>
</evidence>
<protein>
    <recommendedName>
        <fullName evidence="4">Cnidarian restricted protein</fullName>
    </recommendedName>
</protein>
<evidence type="ECO:0000313" key="2">
    <source>
        <dbReference type="EnsemblMetazoa" id="CLYHEMP022623.1"/>
    </source>
</evidence>
<dbReference type="Proteomes" id="UP000594262">
    <property type="component" value="Unplaced"/>
</dbReference>
<keyword evidence="1" id="KW-0732">Signal</keyword>
<dbReference type="EnsemblMetazoa" id="CLYHEMT022623.1">
    <property type="protein sequence ID" value="CLYHEMP022623.1"/>
    <property type="gene ID" value="CLYHEMG022623"/>
</dbReference>
<evidence type="ECO:0000256" key="1">
    <source>
        <dbReference type="SAM" id="SignalP"/>
    </source>
</evidence>
<keyword evidence="3" id="KW-1185">Reference proteome</keyword>
<evidence type="ECO:0000313" key="3">
    <source>
        <dbReference type="Proteomes" id="UP000594262"/>
    </source>
</evidence>
<organism evidence="2 3">
    <name type="scientific">Clytia hemisphaerica</name>
    <dbReference type="NCBI Taxonomy" id="252671"/>
    <lineage>
        <taxon>Eukaryota</taxon>
        <taxon>Metazoa</taxon>
        <taxon>Cnidaria</taxon>
        <taxon>Hydrozoa</taxon>
        <taxon>Hydroidolina</taxon>
        <taxon>Leptothecata</taxon>
        <taxon>Obeliida</taxon>
        <taxon>Clytiidae</taxon>
        <taxon>Clytia</taxon>
    </lineage>
</organism>
<reference evidence="2" key="1">
    <citation type="submission" date="2021-01" db="UniProtKB">
        <authorList>
            <consortium name="EnsemblMetazoa"/>
        </authorList>
    </citation>
    <scope>IDENTIFICATION</scope>
</reference>
<proteinExistence type="predicted"/>
<dbReference type="GeneID" id="136801222"/>
<dbReference type="RefSeq" id="XP_066913957.1">
    <property type="nucleotide sequence ID" value="XM_067057856.1"/>
</dbReference>
<feature type="chain" id="PRO_5029671655" description="Cnidarian restricted protein" evidence="1">
    <location>
        <begin position="21"/>
        <end position="170"/>
    </location>
</feature>
<sequence>MKTIFGLTILLTVWCYMVNCDSSPAFIKDPNVDFCGTDVNTCDGKTPGIHVTMSYIAVECSAGFTLEKCYYCDFDYKMEGNPKLGYVPKCLAFFEAPSLNAGEDFCKNKYCEGKSAGEFIVSGKEEEEDSEFLVKCTGNCVTERCYYCSLDGFKVNKSKDGQPPECVYEL</sequence>
<name>A0A7M5XFR8_9CNID</name>
<dbReference type="AlphaFoldDB" id="A0A7M5XFR8"/>
<accession>A0A7M5XFR8</accession>